<evidence type="ECO:0000313" key="2">
    <source>
        <dbReference type="Proteomes" id="UP000249218"/>
    </source>
</evidence>
<keyword evidence="2" id="KW-1185">Reference proteome</keyword>
<reference evidence="1 2" key="1">
    <citation type="journal article" date="2017" name="BMC Biol.">
        <title>Genomic innovations, transcriptional plasticity and gene loss underlying the evolution and divergence of two highly polyphagous and invasive Helicoverpa pest species.</title>
        <authorList>
            <person name="Pearce S.L."/>
            <person name="Clarke D.F."/>
            <person name="East P.D."/>
            <person name="Elfekih S."/>
            <person name="Gordon K.H."/>
            <person name="Jermiin L.S."/>
            <person name="McGaughran A."/>
            <person name="Oakeshott J.G."/>
            <person name="Papanikolaou A."/>
            <person name="Perera O.P."/>
            <person name="Rane R.V."/>
            <person name="Richards S."/>
            <person name="Tay W.T."/>
            <person name="Walsh T.K."/>
            <person name="Anderson A."/>
            <person name="Anderson C.J."/>
            <person name="Asgari S."/>
            <person name="Board P.G."/>
            <person name="Bretschneider A."/>
            <person name="Campbell P.M."/>
            <person name="Chertemps T."/>
            <person name="Christeller J.T."/>
            <person name="Coppin C.W."/>
            <person name="Downes S.J."/>
            <person name="Duan G."/>
            <person name="Farnsworth C.A."/>
            <person name="Good R.T."/>
            <person name="Han L.B."/>
            <person name="Han Y.C."/>
            <person name="Hatje K."/>
            <person name="Horne I."/>
            <person name="Huang Y.P."/>
            <person name="Hughes D.S."/>
            <person name="Jacquin-Joly E."/>
            <person name="James W."/>
            <person name="Jhangiani S."/>
            <person name="Kollmar M."/>
            <person name="Kuwar S.S."/>
            <person name="Li S."/>
            <person name="Liu N.Y."/>
            <person name="Maibeche M.T."/>
            <person name="Miller J.R."/>
            <person name="Montagne N."/>
            <person name="Perry T."/>
            <person name="Qu J."/>
            <person name="Song S.V."/>
            <person name="Sutton G.G."/>
            <person name="Vogel H."/>
            <person name="Walenz B.P."/>
            <person name="Xu W."/>
            <person name="Zhang H.J."/>
            <person name="Zou Z."/>
            <person name="Batterham P."/>
            <person name="Edwards O.R."/>
            <person name="Feyereisen R."/>
            <person name="Gibbs R.A."/>
            <person name="Heckel D.G."/>
            <person name="McGrath A."/>
            <person name="Robin C."/>
            <person name="Scherer S.E."/>
            <person name="Worley K.C."/>
            <person name="Wu Y.D."/>
        </authorList>
    </citation>
    <scope>NUCLEOTIDE SEQUENCE [LARGE SCALE GENOMIC DNA]</scope>
    <source>
        <strain evidence="1">Harm_GR_Male_#8</strain>
        <tissue evidence="1">Whole organism</tissue>
    </source>
</reference>
<protein>
    <submittedName>
        <fullName evidence="1">Uncharacterized protein</fullName>
    </submittedName>
</protein>
<sequence length="78" mass="8765">MSLFAWKMGRSLVWDATCVDTLAPSILPSSARCAESDLQLQRTSNSPNIPWWVTRPLSRLGLKQTGRGFQVLICFIKI</sequence>
<organism evidence="1 2">
    <name type="scientific">Helicoverpa armigera</name>
    <name type="common">Cotton bollworm</name>
    <name type="synonym">Heliothis armigera</name>
    <dbReference type="NCBI Taxonomy" id="29058"/>
    <lineage>
        <taxon>Eukaryota</taxon>
        <taxon>Metazoa</taxon>
        <taxon>Ecdysozoa</taxon>
        <taxon>Arthropoda</taxon>
        <taxon>Hexapoda</taxon>
        <taxon>Insecta</taxon>
        <taxon>Pterygota</taxon>
        <taxon>Neoptera</taxon>
        <taxon>Endopterygota</taxon>
        <taxon>Lepidoptera</taxon>
        <taxon>Glossata</taxon>
        <taxon>Ditrysia</taxon>
        <taxon>Noctuoidea</taxon>
        <taxon>Noctuidae</taxon>
        <taxon>Heliothinae</taxon>
        <taxon>Helicoverpa</taxon>
    </lineage>
</organism>
<evidence type="ECO:0000313" key="1">
    <source>
        <dbReference type="EMBL" id="PZC71949.1"/>
    </source>
</evidence>
<dbReference type="AlphaFoldDB" id="A0A2W1B7W0"/>
<proteinExistence type="predicted"/>
<name>A0A2W1B7W0_HELAM</name>
<dbReference type="EMBL" id="KZ150238">
    <property type="protein sequence ID" value="PZC71949.1"/>
    <property type="molecule type" value="Genomic_DNA"/>
</dbReference>
<dbReference type="Proteomes" id="UP000249218">
    <property type="component" value="Unassembled WGS sequence"/>
</dbReference>
<gene>
    <name evidence="1" type="primary">HaOG212229</name>
    <name evidence="1" type="ORF">B5X24_HaOG212229</name>
</gene>
<accession>A0A2W1B7W0</accession>